<keyword evidence="6 8" id="KW-0539">Nucleus</keyword>
<dbReference type="InterPro" id="IPR030456">
    <property type="entry name" value="TF_fork_head_CS_2"/>
</dbReference>
<sequence>MQQAAIPGNVVADEGAEAAAAPPLQKPPYSYVALIAMAIQESPEQRLPVRSIYEAIAARFPYYRLSQKGWQNSVRHNLSLNECFRKVPGRGAERKGHDWQLDPAFQGMFERGNYRRRKRVRRAEIQQMKALLGTAARKPTRVVPPPGAQLLDAPPAGNPGPDPK</sequence>
<protein>
    <recommendedName>
        <fullName evidence="7">Forkhead box protein L2</fullName>
    </recommendedName>
</protein>
<keyword evidence="3" id="KW-0221">Differentiation</keyword>
<keyword evidence="11" id="KW-1185">Reference proteome</keyword>
<dbReference type="Pfam" id="PF00250">
    <property type="entry name" value="Forkhead"/>
    <property type="match status" value="1"/>
</dbReference>
<evidence type="ECO:0000259" key="10">
    <source>
        <dbReference type="PROSITE" id="PS50039"/>
    </source>
</evidence>
<comment type="subcellular location">
    <subcellularLocation>
        <location evidence="1 8">Nucleus</location>
    </subcellularLocation>
</comment>
<dbReference type="PROSITE" id="PS00658">
    <property type="entry name" value="FORK_HEAD_2"/>
    <property type="match status" value="1"/>
</dbReference>
<dbReference type="InterPro" id="IPR036390">
    <property type="entry name" value="WH_DNA-bd_sf"/>
</dbReference>
<evidence type="ECO:0000256" key="7">
    <source>
        <dbReference type="ARBA" id="ARBA00034872"/>
    </source>
</evidence>
<name>A0ABM1JNX0_GEKJA</name>
<dbReference type="PANTHER" id="PTHR11829">
    <property type="entry name" value="FORKHEAD BOX PROTEIN"/>
    <property type="match status" value="1"/>
</dbReference>
<dbReference type="PANTHER" id="PTHR11829:SF411">
    <property type="entry name" value="FORKHEAD BOX PROTEIN L2"/>
    <property type="match status" value="1"/>
</dbReference>
<dbReference type="SUPFAM" id="SSF46785">
    <property type="entry name" value="Winged helix' DNA-binding domain"/>
    <property type="match status" value="1"/>
</dbReference>
<keyword evidence="5 8" id="KW-0238">DNA-binding</keyword>
<feature type="region of interest" description="Disordered" evidence="9">
    <location>
        <begin position="133"/>
        <end position="164"/>
    </location>
</feature>
<proteinExistence type="predicted"/>
<dbReference type="PROSITE" id="PS50039">
    <property type="entry name" value="FORK_HEAD_3"/>
    <property type="match status" value="1"/>
</dbReference>
<gene>
    <name evidence="12" type="primary">LOC107107377</name>
</gene>
<evidence type="ECO:0000313" key="12">
    <source>
        <dbReference type="RefSeq" id="XP_015263157.1"/>
    </source>
</evidence>
<dbReference type="SMART" id="SM00339">
    <property type="entry name" value="FH"/>
    <property type="match status" value="1"/>
</dbReference>
<evidence type="ECO:0000256" key="1">
    <source>
        <dbReference type="ARBA" id="ARBA00004123"/>
    </source>
</evidence>
<evidence type="ECO:0000256" key="9">
    <source>
        <dbReference type="SAM" id="MobiDB-lite"/>
    </source>
</evidence>
<evidence type="ECO:0000256" key="5">
    <source>
        <dbReference type="ARBA" id="ARBA00023125"/>
    </source>
</evidence>
<dbReference type="InterPro" id="IPR001766">
    <property type="entry name" value="Fork_head_dom"/>
</dbReference>
<keyword evidence="4" id="KW-0832">Ubl conjugation</keyword>
<dbReference type="InterPro" id="IPR036388">
    <property type="entry name" value="WH-like_DNA-bd_sf"/>
</dbReference>
<dbReference type="PRINTS" id="PR00053">
    <property type="entry name" value="FORKHEAD"/>
</dbReference>
<organism evidence="11 12">
    <name type="scientific">Gekko japonicus</name>
    <name type="common">Schlegel's Japanese gecko</name>
    <dbReference type="NCBI Taxonomy" id="146911"/>
    <lineage>
        <taxon>Eukaryota</taxon>
        <taxon>Metazoa</taxon>
        <taxon>Chordata</taxon>
        <taxon>Craniata</taxon>
        <taxon>Vertebrata</taxon>
        <taxon>Euteleostomi</taxon>
        <taxon>Lepidosauria</taxon>
        <taxon>Squamata</taxon>
        <taxon>Bifurcata</taxon>
        <taxon>Gekkota</taxon>
        <taxon>Gekkonidae</taxon>
        <taxon>Gekkoninae</taxon>
        <taxon>Gekko</taxon>
    </lineage>
</organism>
<dbReference type="Gene3D" id="1.10.10.10">
    <property type="entry name" value="Winged helix-like DNA-binding domain superfamily/Winged helix DNA-binding domain"/>
    <property type="match status" value="1"/>
</dbReference>
<dbReference type="InterPro" id="IPR018122">
    <property type="entry name" value="TF_fork_head_CS_1"/>
</dbReference>
<feature type="DNA-binding region" description="Fork-head" evidence="8">
    <location>
        <begin position="26"/>
        <end position="119"/>
    </location>
</feature>
<evidence type="ECO:0000256" key="8">
    <source>
        <dbReference type="PROSITE-ProRule" id="PRU00089"/>
    </source>
</evidence>
<dbReference type="RefSeq" id="XP_015263157.1">
    <property type="nucleotide sequence ID" value="XM_015407671.1"/>
</dbReference>
<dbReference type="InterPro" id="IPR050211">
    <property type="entry name" value="FOX_domain-containing"/>
</dbReference>
<keyword evidence="2" id="KW-1017">Isopeptide bond</keyword>
<dbReference type="Proteomes" id="UP000694871">
    <property type="component" value="Unplaced"/>
</dbReference>
<evidence type="ECO:0000256" key="6">
    <source>
        <dbReference type="ARBA" id="ARBA00023242"/>
    </source>
</evidence>
<evidence type="ECO:0000256" key="3">
    <source>
        <dbReference type="ARBA" id="ARBA00022782"/>
    </source>
</evidence>
<evidence type="ECO:0000256" key="4">
    <source>
        <dbReference type="ARBA" id="ARBA00022843"/>
    </source>
</evidence>
<accession>A0ABM1JNX0</accession>
<feature type="domain" description="Fork-head" evidence="10">
    <location>
        <begin position="26"/>
        <end position="119"/>
    </location>
</feature>
<evidence type="ECO:0000256" key="2">
    <source>
        <dbReference type="ARBA" id="ARBA00022499"/>
    </source>
</evidence>
<reference evidence="12" key="1">
    <citation type="submission" date="2025-08" db="UniProtKB">
        <authorList>
            <consortium name="RefSeq"/>
        </authorList>
    </citation>
    <scope>IDENTIFICATION</scope>
</reference>
<dbReference type="PROSITE" id="PS00657">
    <property type="entry name" value="FORK_HEAD_1"/>
    <property type="match status" value="1"/>
</dbReference>
<evidence type="ECO:0000313" key="11">
    <source>
        <dbReference type="Proteomes" id="UP000694871"/>
    </source>
</evidence>
<dbReference type="GeneID" id="107107377"/>